<sequence length="79" mass="9265">MKNGKKYATIIKNEWSGSMGNAVNSKDQQLDYLKNRLDMFMNVIDSLDPESTDVEDIDRLIGMLDDLEAKYERFKKDWE</sequence>
<dbReference type="HOGENOM" id="CLU_196510_0_0_9"/>
<dbReference type="KEGG" id="bqy:MUS_0816"/>
<proteinExistence type="predicted"/>
<dbReference type="PATRIC" id="fig|1126211.3.peg.780"/>
<evidence type="ECO:0000313" key="1">
    <source>
        <dbReference type="EMBL" id="AFJ60866.1"/>
    </source>
</evidence>
<accession>I2C2J2</accession>
<dbReference type="EMBL" id="CP003332">
    <property type="protein sequence ID" value="AFJ60866.1"/>
    <property type="molecule type" value="Genomic_DNA"/>
</dbReference>
<organism evidence="1 2">
    <name type="scientific">Bacillus amyloliquefaciens (strain Y2)</name>
    <name type="common">Bacillus amyloliquefaciens subsp. plantarum (strain B9601-Y2)</name>
    <dbReference type="NCBI Taxonomy" id="1155777"/>
    <lineage>
        <taxon>Bacteria</taxon>
        <taxon>Bacillati</taxon>
        <taxon>Bacillota</taxon>
        <taxon>Bacilli</taxon>
        <taxon>Bacillales</taxon>
        <taxon>Bacillaceae</taxon>
        <taxon>Bacillus</taxon>
        <taxon>Bacillus amyloliquefaciens group</taxon>
    </lineage>
</organism>
<dbReference type="Proteomes" id="UP000002878">
    <property type="component" value="Chromosome"/>
</dbReference>
<dbReference type="NCBIfam" id="NF040878">
    <property type="entry name" value="SE1561_fam"/>
    <property type="match status" value="1"/>
</dbReference>
<dbReference type="InterPro" id="IPR047670">
    <property type="entry name" value="YfjT-like"/>
</dbReference>
<evidence type="ECO:0000313" key="2">
    <source>
        <dbReference type="Proteomes" id="UP000002878"/>
    </source>
</evidence>
<gene>
    <name evidence="1" type="ORF">MUS_0816</name>
</gene>
<dbReference type="AlphaFoldDB" id="I2C2J2"/>
<protein>
    <submittedName>
        <fullName evidence="1">Uncharacterized protein</fullName>
    </submittedName>
</protein>
<reference evidence="1 2" key="1">
    <citation type="journal article" date="2012" name="J. Biotechnol.">
        <title>Genome sequence of the plant growth promoting strain Bacillus amyloliquefaciens subsp. plantarum B9601-Y2 and expression of mersacidin and other secondary metabolites.</title>
        <authorList>
            <person name="He P."/>
            <person name="Hao K."/>
            <person name="Blom J."/>
            <person name="Ruckert C."/>
            <person name="Vater J."/>
            <person name="Mao Z."/>
            <person name="Wu Y."/>
            <person name="Hou M."/>
            <person name="He P."/>
            <person name="He Y."/>
            <person name="Borriss R."/>
        </authorList>
    </citation>
    <scope>NUCLEOTIDE SEQUENCE [LARGE SCALE GENOMIC DNA]</scope>
    <source>
        <strain evidence="1">Y2</strain>
    </source>
</reference>
<name>I2C2J2_BACAY</name>